<dbReference type="Pfam" id="PF13384">
    <property type="entry name" value="HTH_23"/>
    <property type="match status" value="1"/>
</dbReference>
<dbReference type="AlphaFoldDB" id="A0A502EKI2"/>
<name>A0A502EKI2_9PROT</name>
<proteinExistence type="predicted"/>
<keyword evidence="2" id="KW-1185">Reference proteome</keyword>
<dbReference type="RefSeq" id="WP_140887658.1">
    <property type="nucleotide sequence ID" value="NZ_RCZP01000081.1"/>
</dbReference>
<dbReference type="OrthoDB" id="2375382at2"/>
<dbReference type="EMBL" id="RCZP01000081">
    <property type="protein sequence ID" value="TPG37957.1"/>
    <property type="molecule type" value="Genomic_DNA"/>
</dbReference>
<reference evidence="1 2" key="1">
    <citation type="journal article" date="2019" name="Environ. Microbiol.">
        <title>Species interactions and distinct microbial communities in high Arctic permafrost affected cryosols are associated with the CH4 and CO2 gas fluxes.</title>
        <authorList>
            <person name="Altshuler I."/>
            <person name="Hamel J."/>
            <person name="Turney S."/>
            <person name="Magnuson E."/>
            <person name="Levesque R."/>
            <person name="Greer C."/>
            <person name="Whyte L.G."/>
        </authorList>
    </citation>
    <scope>NUCLEOTIDE SEQUENCE [LARGE SCALE GENOMIC DNA]</scope>
    <source>
        <strain evidence="1 2">S9.3B</strain>
    </source>
</reference>
<comment type="caution">
    <text evidence="1">The sequence shown here is derived from an EMBL/GenBank/DDBJ whole genome shotgun (WGS) entry which is preliminary data.</text>
</comment>
<gene>
    <name evidence="1" type="ORF">EAH89_29660</name>
</gene>
<organism evidence="1 2">
    <name type="scientific">Muricoccus nepalensis</name>
    <dbReference type="NCBI Taxonomy" id="1854500"/>
    <lineage>
        <taxon>Bacteria</taxon>
        <taxon>Pseudomonadati</taxon>
        <taxon>Pseudomonadota</taxon>
        <taxon>Alphaproteobacteria</taxon>
        <taxon>Acetobacterales</taxon>
        <taxon>Roseomonadaceae</taxon>
        <taxon>Muricoccus</taxon>
    </lineage>
</organism>
<protein>
    <submittedName>
        <fullName evidence="1">Helix-turn-helix domain-containing protein</fullName>
    </submittedName>
</protein>
<evidence type="ECO:0000313" key="2">
    <source>
        <dbReference type="Proteomes" id="UP000317078"/>
    </source>
</evidence>
<dbReference type="SUPFAM" id="SSF46689">
    <property type="entry name" value="Homeodomain-like"/>
    <property type="match status" value="1"/>
</dbReference>
<dbReference type="InterPro" id="IPR009057">
    <property type="entry name" value="Homeodomain-like_sf"/>
</dbReference>
<feature type="non-terminal residue" evidence="1">
    <location>
        <position position="79"/>
    </location>
</feature>
<sequence>MAQTVSVIVGSEDRARLAEIIGDRNRSLKHTQRANIILLSAKRLPVLEVARRVGVSRPAVWRWQRRYAEQGVDGLMRDK</sequence>
<evidence type="ECO:0000313" key="1">
    <source>
        <dbReference type="EMBL" id="TPG37957.1"/>
    </source>
</evidence>
<accession>A0A502EKI2</accession>
<dbReference type="Proteomes" id="UP000317078">
    <property type="component" value="Unassembled WGS sequence"/>
</dbReference>